<dbReference type="EMBL" id="MSAE01000042">
    <property type="protein sequence ID" value="PUX09973.1"/>
    <property type="molecule type" value="Genomic_DNA"/>
</dbReference>
<keyword evidence="5" id="KW-1185">Reference proteome</keyword>
<dbReference type="RefSeq" id="WP_075193920.1">
    <property type="nucleotide sequence ID" value="NZ_JADKNN010000011.1"/>
</dbReference>
<protein>
    <submittedName>
        <fullName evidence="3">SMI1/KNR4 family protein</fullName>
    </submittedName>
</protein>
<feature type="domain" description="Knr4/Smi1-like" evidence="1">
    <location>
        <begin position="10"/>
        <end position="142"/>
    </location>
</feature>
<dbReference type="EMBL" id="WAGD01000077">
    <property type="protein sequence ID" value="KAB0872756.1"/>
    <property type="molecule type" value="Genomic_DNA"/>
</dbReference>
<dbReference type="Gene3D" id="3.40.1580.10">
    <property type="entry name" value="SMI1/KNR4-like"/>
    <property type="match status" value="1"/>
</dbReference>
<evidence type="ECO:0000313" key="4">
    <source>
        <dbReference type="Proteomes" id="UP000244378"/>
    </source>
</evidence>
<dbReference type="Pfam" id="PF09346">
    <property type="entry name" value="SMI1_KNR4"/>
    <property type="match status" value="1"/>
</dbReference>
<dbReference type="AlphaFoldDB" id="A0A2T7AM12"/>
<dbReference type="InterPro" id="IPR037883">
    <property type="entry name" value="Knr4/Smi1-like_sf"/>
</dbReference>
<dbReference type="SMART" id="SM00860">
    <property type="entry name" value="SMI1_KNR4"/>
    <property type="match status" value="1"/>
</dbReference>
<dbReference type="Proteomes" id="UP000469927">
    <property type="component" value="Unassembled WGS sequence"/>
</dbReference>
<gene>
    <name evidence="3" type="ORF">AUN14_18520</name>
    <name evidence="2" type="ORF">FZI19_19885</name>
</gene>
<reference evidence="2 5" key="2">
    <citation type="submission" date="2019-08" db="EMBL/GenBank/DDBJ databases">
        <title>Prevalence, distribution, and phylogeny of type two toxin-antitoxin genes possessed by Cronobacter species where C. sakazakii homologs follow sequence type lineages.</title>
        <authorList>
            <person name="Finkelstein S."/>
            <person name="Negrete F."/>
            <person name="Jang H."/>
            <person name="Gopinath G.R."/>
            <person name="Tall B.D."/>
        </authorList>
    </citation>
    <scope>NUCLEOTIDE SEQUENCE [LARGE SCALE GENOMIC DNA]</scope>
    <source>
        <strain evidence="2 5">MOD1_GK1257</strain>
    </source>
</reference>
<dbReference type="Proteomes" id="UP000244378">
    <property type="component" value="Unassembled WGS sequence"/>
</dbReference>
<name>A0A2T7AM12_9ENTR</name>
<evidence type="ECO:0000313" key="3">
    <source>
        <dbReference type="EMBL" id="PUX09973.1"/>
    </source>
</evidence>
<reference evidence="3 4" key="1">
    <citation type="submission" date="2016-12" db="EMBL/GenBank/DDBJ databases">
        <title>Analysis of the Molecular Diversity Among Cronobacter Species Isolated from Filth Flies Using a Pan Genomic DNA Microarray.</title>
        <authorList>
            <person name="Pava-Ripoll M."/>
            <person name="Tall B."/>
            <person name="Farber J."/>
            <person name="Fanning S."/>
            <person name="Lehner A."/>
            <person name="Stephan R."/>
            <person name="Pagotto F."/>
            <person name="Iverson C."/>
            <person name="Ziobro G."/>
            <person name="Miller A."/>
            <person name="Pearson R."/>
            <person name="Yan Q."/>
            <person name="Kim M."/>
            <person name="Jeong S."/>
            <person name="Park J."/>
            <person name="Jun S."/>
            <person name="Choi H."/>
            <person name="Chung T."/>
            <person name="Yoo Y."/>
            <person name="Park E."/>
            <person name="Hwang S."/>
            <person name="Lee B."/>
            <person name="Sathyamoorthy V."/>
            <person name="Carter L."/>
            <person name="Mammel M."/>
            <person name="Jackson S."/>
            <person name="Kothary M."/>
            <person name="Patel I."/>
            <person name="Grim C."/>
            <person name="Gopinath G."/>
            <person name="Gangiredla J."/>
            <person name="Chase H."/>
        </authorList>
    </citation>
    <scope>NUCLEOTIDE SEQUENCE [LARGE SCALE GENOMIC DNA]</scope>
    <source>
        <strain evidence="3 4">MOD1-Md1s</strain>
    </source>
</reference>
<dbReference type="OrthoDB" id="9131304at2"/>
<evidence type="ECO:0000259" key="1">
    <source>
        <dbReference type="SMART" id="SM00860"/>
    </source>
</evidence>
<proteinExistence type="predicted"/>
<dbReference type="InterPro" id="IPR018958">
    <property type="entry name" value="Knr4/Smi1-like_dom"/>
</dbReference>
<accession>A0A2T7AM12</accession>
<organism evidence="3 4">
    <name type="scientific">Cronobacter muytjensii</name>
    <dbReference type="NCBI Taxonomy" id="413501"/>
    <lineage>
        <taxon>Bacteria</taxon>
        <taxon>Pseudomonadati</taxon>
        <taxon>Pseudomonadota</taxon>
        <taxon>Gammaproteobacteria</taxon>
        <taxon>Enterobacterales</taxon>
        <taxon>Enterobacteriaceae</taxon>
        <taxon>Cronobacter</taxon>
    </lineage>
</organism>
<comment type="caution">
    <text evidence="3">The sequence shown here is derived from an EMBL/GenBank/DDBJ whole genome shotgun (WGS) entry which is preliminary data.</text>
</comment>
<evidence type="ECO:0000313" key="2">
    <source>
        <dbReference type="EMBL" id="KAB0872756.1"/>
    </source>
</evidence>
<evidence type="ECO:0000313" key="5">
    <source>
        <dbReference type="Proteomes" id="UP000469927"/>
    </source>
</evidence>
<dbReference type="SUPFAM" id="SSF160631">
    <property type="entry name" value="SMI1/KNR4-like"/>
    <property type="match status" value="1"/>
</dbReference>
<sequence length="146" mass="16483">MVELVDAEKHIDENEFIEFAKGFTGPLPDSFKDHYLRINGGYLGEEDVEADRWGIPIGGFNPVKYGQLTIEELITDIGTISPSDSDYGPWHEKEFVPFAYDNGGNTVFLSLKESDYGCIYIYAQGGDDLFEVADSFDEFISALYRR</sequence>